<comment type="caution">
    <text evidence="5">The sequence shown here is derived from an EMBL/GenBank/DDBJ whole genome shotgun (WGS) entry which is preliminary data.</text>
</comment>
<dbReference type="GO" id="GO:0016887">
    <property type="term" value="F:ATP hydrolysis activity"/>
    <property type="evidence" value="ECO:0007669"/>
    <property type="project" value="InterPro"/>
</dbReference>
<dbReference type="PROSITE" id="PS50893">
    <property type="entry name" value="ABC_TRANSPORTER_2"/>
    <property type="match status" value="1"/>
</dbReference>
<proteinExistence type="predicted"/>
<dbReference type="Gene3D" id="3.40.50.300">
    <property type="entry name" value="P-loop containing nucleotide triphosphate hydrolases"/>
    <property type="match status" value="1"/>
</dbReference>
<evidence type="ECO:0000256" key="1">
    <source>
        <dbReference type="ARBA" id="ARBA00022448"/>
    </source>
</evidence>
<keyword evidence="3 5" id="KW-0067">ATP-binding</keyword>
<dbReference type="OrthoDB" id="9802264at2"/>
<dbReference type="EMBL" id="JAMZDY010000001">
    <property type="protein sequence ID" value="MCP2369421.1"/>
    <property type="molecule type" value="Genomic_DNA"/>
</dbReference>
<dbReference type="PANTHER" id="PTHR24220">
    <property type="entry name" value="IMPORT ATP-BINDING PROTEIN"/>
    <property type="match status" value="1"/>
</dbReference>
<evidence type="ECO:0000313" key="6">
    <source>
        <dbReference type="Proteomes" id="UP001139722"/>
    </source>
</evidence>
<organism evidence="5 6">
    <name type="scientific">Agromyces terreus</name>
    <dbReference type="NCBI Taxonomy" id="424795"/>
    <lineage>
        <taxon>Bacteria</taxon>
        <taxon>Bacillati</taxon>
        <taxon>Actinomycetota</taxon>
        <taxon>Actinomycetes</taxon>
        <taxon>Micrococcales</taxon>
        <taxon>Microbacteriaceae</taxon>
        <taxon>Agromyces</taxon>
    </lineage>
</organism>
<dbReference type="InterPro" id="IPR015854">
    <property type="entry name" value="ABC_transpr_LolD-like"/>
</dbReference>
<dbReference type="GO" id="GO:0098796">
    <property type="term" value="C:membrane protein complex"/>
    <property type="evidence" value="ECO:0007669"/>
    <property type="project" value="UniProtKB-ARBA"/>
</dbReference>
<feature type="domain" description="ABC transporter" evidence="4">
    <location>
        <begin position="4"/>
        <end position="232"/>
    </location>
</feature>
<dbReference type="FunFam" id="3.40.50.300:FF:000032">
    <property type="entry name" value="Export ABC transporter ATP-binding protein"/>
    <property type="match status" value="1"/>
</dbReference>
<reference evidence="5" key="1">
    <citation type="submission" date="2022-06" db="EMBL/GenBank/DDBJ databases">
        <title>Sequencing the genomes of 1000 actinobacteria strains.</title>
        <authorList>
            <person name="Klenk H.-P."/>
        </authorList>
    </citation>
    <scope>NUCLEOTIDE SEQUENCE</scope>
    <source>
        <strain evidence="5">DSM 22016</strain>
    </source>
</reference>
<dbReference type="SUPFAM" id="SSF52540">
    <property type="entry name" value="P-loop containing nucleoside triphosphate hydrolases"/>
    <property type="match status" value="1"/>
</dbReference>
<accession>A0A9X2GXU6</accession>
<dbReference type="RefSeq" id="WP_156997259.1">
    <property type="nucleotide sequence ID" value="NZ_BAAANU010000010.1"/>
</dbReference>
<gene>
    <name evidence="5" type="ORF">BJ978_000097</name>
</gene>
<dbReference type="AlphaFoldDB" id="A0A9X2GXU6"/>
<protein>
    <submittedName>
        <fullName evidence="5">ABC transport system ATP-binding protein</fullName>
    </submittedName>
</protein>
<evidence type="ECO:0000256" key="3">
    <source>
        <dbReference type="ARBA" id="ARBA00022840"/>
    </source>
</evidence>
<dbReference type="InterPro" id="IPR003439">
    <property type="entry name" value="ABC_transporter-like_ATP-bd"/>
</dbReference>
<dbReference type="InterPro" id="IPR003593">
    <property type="entry name" value="AAA+_ATPase"/>
</dbReference>
<evidence type="ECO:0000259" key="4">
    <source>
        <dbReference type="PROSITE" id="PS50893"/>
    </source>
</evidence>
<dbReference type="SMART" id="SM00382">
    <property type="entry name" value="AAA"/>
    <property type="match status" value="1"/>
</dbReference>
<dbReference type="InterPro" id="IPR017911">
    <property type="entry name" value="MacB-like_ATP-bd"/>
</dbReference>
<dbReference type="InterPro" id="IPR027417">
    <property type="entry name" value="P-loop_NTPase"/>
</dbReference>
<keyword evidence="2" id="KW-0547">Nucleotide-binding</keyword>
<dbReference type="GO" id="GO:0005886">
    <property type="term" value="C:plasma membrane"/>
    <property type="evidence" value="ECO:0007669"/>
    <property type="project" value="TreeGrafter"/>
</dbReference>
<evidence type="ECO:0000256" key="2">
    <source>
        <dbReference type="ARBA" id="ARBA00022741"/>
    </source>
</evidence>
<dbReference type="InterPro" id="IPR017871">
    <property type="entry name" value="ABC_transporter-like_CS"/>
</dbReference>
<dbReference type="GO" id="GO:0022857">
    <property type="term" value="F:transmembrane transporter activity"/>
    <property type="evidence" value="ECO:0007669"/>
    <property type="project" value="UniProtKB-ARBA"/>
</dbReference>
<dbReference type="CDD" id="cd03255">
    <property type="entry name" value="ABC_MJ0796_LolCDE_FtsE"/>
    <property type="match status" value="1"/>
</dbReference>
<dbReference type="Proteomes" id="UP001139722">
    <property type="component" value="Unassembled WGS sequence"/>
</dbReference>
<evidence type="ECO:0000313" key="5">
    <source>
        <dbReference type="EMBL" id="MCP2369421.1"/>
    </source>
</evidence>
<dbReference type="PANTHER" id="PTHR24220:SF685">
    <property type="entry name" value="ABC TRANSPORTER RELATED"/>
    <property type="match status" value="1"/>
</dbReference>
<keyword evidence="6" id="KW-1185">Reference proteome</keyword>
<dbReference type="Pfam" id="PF00005">
    <property type="entry name" value="ABC_tran"/>
    <property type="match status" value="1"/>
</dbReference>
<keyword evidence="1" id="KW-0813">Transport</keyword>
<name>A0A9X2GXU6_9MICO</name>
<dbReference type="GO" id="GO:0005524">
    <property type="term" value="F:ATP binding"/>
    <property type="evidence" value="ECO:0007669"/>
    <property type="project" value="UniProtKB-KW"/>
</dbReference>
<dbReference type="PROSITE" id="PS00211">
    <property type="entry name" value="ABC_TRANSPORTER_1"/>
    <property type="match status" value="1"/>
</dbReference>
<sequence>MTTLRAENVGRDFETDAGAVHAVAEVSLEVRPGELLVITGPSGAGKTTLLNLLGGLDRPTSGCVRLGETDLSALGDDELAAMRREQLGYVFQSFGLIPVLSASENVEVPLRLLRMAPAERDARVTEALDAVGLGSHGAQRPYELSGGQQRRVGIARAIAARPRLLLADEPTGQLDSSTAATVMDLIGDLVHERGVAAVVTTHDPAVAGRADRILELHDGRVRSVSAPAPRGR</sequence>